<keyword evidence="3" id="KW-1185">Reference proteome</keyword>
<dbReference type="OrthoDB" id="268680at2"/>
<proteinExistence type="predicted"/>
<dbReference type="EMBL" id="SIHJ01000008">
    <property type="protein sequence ID" value="TWT29382.1"/>
    <property type="molecule type" value="Genomic_DNA"/>
</dbReference>
<evidence type="ECO:0000313" key="3">
    <source>
        <dbReference type="Proteomes" id="UP000316714"/>
    </source>
</evidence>
<dbReference type="Pfam" id="PF12867">
    <property type="entry name" value="DinB_2"/>
    <property type="match status" value="1"/>
</dbReference>
<organism evidence="2 3">
    <name type="scientific">Posidoniimonas corsicana</name>
    <dbReference type="NCBI Taxonomy" id="1938618"/>
    <lineage>
        <taxon>Bacteria</taxon>
        <taxon>Pseudomonadati</taxon>
        <taxon>Planctomycetota</taxon>
        <taxon>Planctomycetia</taxon>
        <taxon>Pirellulales</taxon>
        <taxon>Lacipirellulaceae</taxon>
        <taxon>Posidoniimonas</taxon>
    </lineage>
</organism>
<sequence>MNTTFDNDITINQMQLAYLDRIAADLPADQHYASAAGHGHSPAWVLGHLAIVGEMGCMLLGGEVTHREWIPVFGPGSSGKVEPDDAYTQESFLAAINTAYPKMHTLAAAADEELLARPHGVELLEDTPVKTVSQMTTLILTNHFAFHLSQLSSCRRAAGHAALF</sequence>
<dbReference type="Proteomes" id="UP000316714">
    <property type="component" value="Unassembled WGS sequence"/>
</dbReference>
<evidence type="ECO:0000259" key="1">
    <source>
        <dbReference type="Pfam" id="PF12867"/>
    </source>
</evidence>
<evidence type="ECO:0000313" key="2">
    <source>
        <dbReference type="EMBL" id="TWT29382.1"/>
    </source>
</evidence>
<feature type="domain" description="DinB-like" evidence="1">
    <location>
        <begin position="17"/>
        <end position="150"/>
    </location>
</feature>
<protein>
    <recommendedName>
        <fullName evidence="1">DinB-like domain-containing protein</fullName>
    </recommendedName>
</protein>
<dbReference type="RefSeq" id="WP_146568998.1">
    <property type="nucleotide sequence ID" value="NZ_SIHJ01000008.1"/>
</dbReference>
<comment type="caution">
    <text evidence="2">The sequence shown here is derived from an EMBL/GenBank/DDBJ whole genome shotgun (WGS) entry which is preliminary data.</text>
</comment>
<accession>A0A5C5UVC1</accession>
<dbReference type="InterPro" id="IPR024775">
    <property type="entry name" value="DinB-like"/>
</dbReference>
<dbReference type="AlphaFoldDB" id="A0A5C5UVC1"/>
<reference evidence="2 3" key="1">
    <citation type="submission" date="2019-02" db="EMBL/GenBank/DDBJ databases">
        <title>Deep-cultivation of Planctomycetes and their phenomic and genomic characterization uncovers novel biology.</title>
        <authorList>
            <person name="Wiegand S."/>
            <person name="Jogler M."/>
            <person name="Boedeker C."/>
            <person name="Pinto D."/>
            <person name="Vollmers J."/>
            <person name="Rivas-Marin E."/>
            <person name="Kohn T."/>
            <person name="Peeters S.H."/>
            <person name="Heuer A."/>
            <person name="Rast P."/>
            <person name="Oberbeckmann S."/>
            <person name="Bunk B."/>
            <person name="Jeske O."/>
            <person name="Meyerdierks A."/>
            <person name="Storesund J.E."/>
            <person name="Kallscheuer N."/>
            <person name="Luecker S."/>
            <person name="Lage O.M."/>
            <person name="Pohl T."/>
            <person name="Merkel B.J."/>
            <person name="Hornburger P."/>
            <person name="Mueller R.-W."/>
            <person name="Bruemmer F."/>
            <person name="Labrenz M."/>
            <person name="Spormann A.M."/>
            <person name="Op Den Camp H."/>
            <person name="Overmann J."/>
            <person name="Amann R."/>
            <person name="Jetten M.S.M."/>
            <person name="Mascher T."/>
            <person name="Medema M.H."/>
            <person name="Devos D.P."/>
            <person name="Kaster A.-K."/>
            <person name="Ovreas L."/>
            <person name="Rohde M."/>
            <person name="Galperin M.Y."/>
            <person name="Jogler C."/>
        </authorList>
    </citation>
    <scope>NUCLEOTIDE SEQUENCE [LARGE SCALE GENOMIC DNA]</scope>
    <source>
        <strain evidence="2 3">KOR34</strain>
    </source>
</reference>
<dbReference type="Gene3D" id="1.20.120.450">
    <property type="entry name" value="dinb family like domain"/>
    <property type="match status" value="1"/>
</dbReference>
<gene>
    <name evidence="2" type="ORF">KOR34_51940</name>
</gene>
<dbReference type="SUPFAM" id="SSF109854">
    <property type="entry name" value="DinB/YfiT-like putative metalloenzymes"/>
    <property type="match status" value="1"/>
</dbReference>
<name>A0A5C5UVC1_9BACT</name>
<dbReference type="InterPro" id="IPR034660">
    <property type="entry name" value="DinB/YfiT-like"/>
</dbReference>